<reference evidence="3 4" key="1">
    <citation type="submission" date="2016-02" db="EMBL/GenBank/DDBJ databases">
        <title>Genome analysis of coral dinoflagellate symbionts highlights evolutionary adaptations to a symbiotic lifestyle.</title>
        <authorList>
            <person name="Aranda M."/>
            <person name="Li Y."/>
            <person name="Liew Y.J."/>
            <person name="Baumgarten S."/>
            <person name="Simakov O."/>
            <person name="Wilson M."/>
            <person name="Piel J."/>
            <person name="Ashoor H."/>
            <person name="Bougouffa S."/>
            <person name="Bajic V.B."/>
            <person name="Ryu T."/>
            <person name="Ravasi T."/>
            <person name="Bayer T."/>
            <person name="Micklem G."/>
            <person name="Kim H."/>
            <person name="Bhak J."/>
            <person name="Lajeunesse T.C."/>
            <person name="Voolstra C.R."/>
        </authorList>
    </citation>
    <scope>NUCLEOTIDE SEQUENCE [LARGE SCALE GENOMIC DNA]</scope>
    <source>
        <strain evidence="3 4">CCMP2467</strain>
    </source>
</reference>
<organism evidence="3 4">
    <name type="scientific">Symbiodinium microadriaticum</name>
    <name type="common">Dinoflagellate</name>
    <name type="synonym">Zooxanthella microadriatica</name>
    <dbReference type="NCBI Taxonomy" id="2951"/>
    <lineage>
        <taxon>Eukaryota</taxon>
        <taxon>Sar</taxon>
        <taxon>Alveolata</taxon>
        <taxon>Dinophyceae</taxon>
        <taxon>Suessiales</taxon>
        <taxon>Symbiodiniaceae</taxon>
        <taxon>Symbiodinium</taxon>
    </lineage>
</organism>
<dbReference type="PROSITE" id="PS50096">
    <property type="entry name" value="IQ"/>
    <property type="match status" value="1"/>
</dbReference>
<keyword evidence="4" id="KW-1185">Reference proteome</keyword>
<dbReference type="AlphaFoldDB" id="A0A1Q9F6B4"/>
<protein>
    <recommendedName>
        <fullName evidence="2">Reverse transcriptase Ty1/copia-type domain-containing protein</fullName>
    </recommendedName>
</protein>
<feature type="compositionally biased region" description="Acidic residues" evidence="1">
    <location>
        <begin position="1074"/>
        <end position="1088"/>
    </location>
</feature>
<dbReference type="Pfam" id="PF07727">
    <property type="entry name" value="RVT_2"/>
    <property type="match status" value="1"/>
</dbReference>
<proteinExistence type="predicted"/>
<feature type="region of interest" description="Disordered" evidence="1">
    <location>
        <begin position="1045"/>
        <end position="1129"/>
    </location>
</feature>
<feature type="compositionally biased region" description="Basic and acidic residues" evidence="1">
    <location>
        <begin position="1097"/>
        <end position="1122"/>
    </location>
</feature>
<evidence type="ECO:0000313" key="4">
    <source>
        <dbReference type="Proteomes" id="UP000186817"/>
    </source>
</evidence>
<evidence type="ECO:0000259" key="2">
    <source>
        <dbReference type="Pfam" id="PF07727"/>
    </source>
</evidence>
<evidence type="ECO:0000256" key="1">
    <source>
        <dbReference type="SAM" id="MobiDB-lite"/>
    </source>
</evidence>
<evidence type="ECO:0000313" key="3">
    <source>
        <dbReference type="EMBL" id="OLQ15216.1"/>
    </source>
</evidence>
<comment type="caution">
    <text evidence="3">The sequence shown here is derived from an EMBL/GenBank/DDBJ whole genome shotgun (WGS) entry which is preliminary data.</text>
</comment>
<dbReference type="Proteomes" id="UP000186817">
    <property type="component" value="Unassembled WGS sequence"/>
</dbReference>
<feature type="domain" description="Reverse transcriptase Ty1/copia-type" evidence="2">
    <location>
        <begin position="348"/>
        <end position="505"/>
    </location>
</feature>
<sequence length="1129" mass="124442">MIRMRFSTTLRKALAARPRVRDEVLYEPGEIIYFWRQQAKGKRLPTKRWHGPAMVVAVEKGETGVQSALYASYRGGVTKVAVEHARPASSLERLAAGGWETALQGVLDAVEPEGNKPLEEGVSEPSPPPAPGESSAAADVLRDLSNEPAPPPVVVIGAPSEPNLSRRASADFSRASSSWERRGHEQWARAQSGAAQSQEPEASTDRKRNSAEAGLPEPQAGGPGEATVPEGSEEAAPTGAPEQPEPPPPTSSFTGPFVPLTLGGRDINVMIAEKCKKHPLWELQEKVAKEIANGDFDEPENGTWDGRWPTPSEATRLELCRNGALKNLPSETHDVFLTSGGKDNPLPLKANARMVVPGYRDSSYLAGKLQTDAPTASRVVFFMLLSIVGFHPEWFLLCGDVRSAFLKGDPYMNAARQLFMGLPNSKTGPSLPVEPGTLFRVRKGIFGLADAPREWYKRLVRELESLGWTKSCIDGALFLRWEDGVLTGVLIAHVDDMVMAGNQSAKKSLEELGKRLEFGSLEENNFVFCGKKIQRLPSGEVVLTMREYHENLKIPVVPRSRRADLASPLTPSEVKQLKQLTGSLQWLVSQLRFDKGFALSSVQSEPPTIGALLRACTLARELQGDPHFALTFRRVNYRAGGIITNHDAALGNVDESGNSAVESTQKTHSQSCFCVLLGDEELMQGRPGFCNVLDFRSHKLQRVARSSYAAETLGCEDALDASELCRALLAEIRGVALLQRGGDIAVCTVPELLVTDAKDTHDRVTKETGYGAQKSLVLTLAGLRQSLKRPNTALRWTDTSNMFVDGGTKDMPTDHLRAVLTQGRWSVQYDPEYVKAKGGKKKKATEQVSVGELPGREVRPEDADLMKFVEHFSLHPGWHRVREVGVQVAVDAKSYRSPLPRLKLEEFPYRTTVGLFQESTSEVSWRILEEDEDLRDLSRLTASNTDVPGAGVQNATVELTQDLMRKRLRVVPLIKELQQNWGILNFHERSARLRQISPLLPPGSVGQSFLKVVEEPCSSCEDRQRKARPVFQAFAKGYLKRAQVRARRAKEVREEKKRKKKAKKAKKAAGVLLSEEEAEEASDEEEGGETAPPRPLGARDRRSPTPEDSSDEGRSVKRRFDGRVPVYGH</sequence>
<dbReference type="OrthoDB" id="447349at2759"/>
<feature type="region of interest" description="Disordered" evidence="1">
    <location>
        <begin position="113"/>
        <end position="259"/>
    </location>
</feature>
<dbReference type="InterPro" id="IPR013103">
    <property type="entry name" value="RVT_2"/>
</dbReference>
<feature type="compositionally biased region" description="Basic residues" evidence="1">
    <location>
        <begin position="1056"/>
        <end position="1067"/>
    </location>
</feature>
<dbReference type="EMBL" id="LSRX01000005">
    <property type="protein sequence ID" value="OLQ15216.1"/>
    <property type="molecule type" value="Genomic_DNA"/>
</dbReference>
<name>A0A1Q9F6B4_SYMMI</name>
<feature type="compositionally biased region" description="Low complexity" evidence="1">
    <location>
        <begin position="165"/>
        <end position="178"/>
    </location>
</feature>
<accession>A0A1Q9F6B4</accession>
<gene>
    <name evidence="3" type="ORF">AK812_SmicGene558</name>
</gene>